<organism evidence="2 3">
    <name type="scientific">Paraphaeosphaeria minitans</name>
    <dbReference type="NCBI Taxonomy" id="565426"/>
    <lineage>
        <taxon>Eukaryota</taxon>
        <taxon>Fungi</taxon>
        <taxon>Dikarya</taxon>
        <taxon>Ascomycota</taxon>
        <taxon>Pezizomycotina</taxon>
        <taxon>Dothideomycetes</taxon>
        <taxon>Pleosporomycetidae</taxon>
        <taxon>Pleosporales</taxon>
        <taxon>Massarineae</taxon>
        <taxon>Didymosphaeriaceae</taxon>
        <taxon>Paraphaeosphaeria</taxon>
    </lineage>
</organism>
<keyword evidence="3" id="KW-1185">Reference proteome</keyword>
<feature type="region of interest" description="Disordered" evidence="1">
    <location>
        <begin position="150"/>
        <end position="169"/>
    </location>
</feature>
<reference evidence="2" key="1">
    <citation type="journal article" date="2020" name="Mol. Plant Microbe Interact.">
        <title>Genome Sequence of the Biocontrol Agent Coniothyrium minitans strain Conio (IMI 134523).</title>
        <authorList>
            <person name="Patel D."/>
            <person name="Shittu T.A."/>
            <person name="Baroncelli R."/>
            <person name="Muthumeenakshi S."/>
            <person name="Osborne T.H."/>
            <person name="Janganan T.K."/>
            <person name="Sreenivasaprasad S."/>
        </authorList>
    </citation>
    <scope>NUCLEOTIDE SEQUENCE</scope>
    <source>
        <strain evidence="2">Conio</strain>
    </source>
</reference>
<gene>
    <name evidence="2" type="ORF">PMIN01_05339</name>
</gene>
<sequence length="372" mass="41776">MCTVIYYSFGCGHYVTRCQSRCGGTKVKERRGSRRAACTAEGYVTIKRSSCCSKCSREAWVSRWQARLEKARCFHNELVKGELPGAPAVFKLIEQLEMEYELKAWELDRTVPHGDKVKIRRVSPAKVGWSKLPSSPLEREVQPEEVVLPGTTEPVYDGDDDDWVRSTDPLHPIDTNYELRYAGIDDDYLKLLLGEEPVEVAEPDQDNPDILATSWEWNDGVQDPADGDMEQLPACGQTTEDATSSSGIGIHGLRTQEDTQRDHIQEVIKAFWDVVNIADDGELPSSTTAFTQSTSTNTAASDDAHVTGPRHLWVDSPEPTPQTQNTMPLRGRFRTREPTVEYYAQQLVECRFKLRETVGQGAWVPDPARLKA</sequence>
<evidence type="ECO:0000313" key="3">
    <source>
        <dbReference type="Proteomes" id="UP000756921"/>
    </source>
</evidence>
<dbReference type="AlphaFoldDB" id="A0A9P6KSS9"/>
<protein>
    <submittedName>
        <fullName evidence="2">Uncharacterized protein</fullName>
    </submittedName>
</protein>
<proteinExistence type="predicted"/>
<evidence type="ECO:0000256" key="1">
    <source>
        <dbReference type="SAM" id="MobiDB-lite"/>
    </source>
</evidence>
<name>A0A9P6KSS9_9PLEO</name>
<accession>A0A9P6KSS9</accession>
<dbReference type="OrthoDB" id="3933435at2759"/>
<evidence type="ECO:0000313" key="2">
    <source>
        <dbReference type="EMBL" id="KAF9737560.1"/>
    </source>
</evidence>
<comment type="caution">
    <text evidence="2">The sequence shown here is derived from an EMBL/GenBank/DDBJ whole genome shotgun (WGS) entry which is preliminary data.</text>
</comment>
<dbReference type="EMBL" id="WJXW01000004">
    <property type="protein sequence ID" value="KAF9737560.1"/>
    <property type="molecule type" value="Genomic_DNA"/>
</dbReference>
<dbReference type="Proteomes" id="UP000756921">
    <property type="component" value="Unassembled WGS sequence"/>
</dbReference>